<comment type="caution">
    <text evidence="3">The sequence shown here is derived from an EMBL/GenBank/DDBJ whole genome shotgun (WGS) entry which is preliminary data.</text>
</comment>
<accession>A0ABS9WIY1</accession>
<gene>
    <name evidence="3" type="ORF">LPT13_10295</name>
</gene>
<dbReference type="SUPFAM" id="SSF56281">
    <property type="entry name" value="Metallo-hydrolase/oxidoreductase"/>
    <property type="match status" value="1"/>
</dbReference>
<dbReference type="InterPro" id="IPR035681">
    <property type="entry name" value="ComA-like_MBL"/>
</dbReference>
<name>A0ABS9WIY1_9ACTN</name>
<dbReference type="Pfam" id="PF00753">
    <property type="entry name" value="Lactamase_B"/>
    <property type="match status" value="1"/>
</dbReference>
<proteinExistence type="predicted"/>
<keyword evidence="4" id="KW-1185">Reference proteome</keyword>
<feature type="compositionally biased region" description="Basic and acidic residues" evidence="1">
    <location>
        <begin position="1"/>
        <end position="19"/>
    </location>
</feature>
<dbReference type="InterPro" id="IPR052159">
    <property type="entry name" value="Competence_DNA_uptake"/>
</dbReference>
<dbReference type="SMART" id="SM00849">
    <property type="entry name" value="Lactamase_B"/>
    <property type="match status" value="1"/>
</dbReference>
<evidence type="ECO:0000256" key="1">
    <source>
        <dbReference type="SAM" id="MobiDB-lite"/>
    </source>
</evidence>
<dbReference type="InterPro" id="IPR036866">
    <property type="entry name" value="RibonucZ/Hydroxyglut_hydro"/>
</dbReference>
<reference evidence="3" key="1">
    <citation type="submission" date="2021-11" db="EMBL/GenBank/DDBJ databases">
        <title>A Novel Adlercreutzia Species, isolated from a Allomyrina dichotoma larva feces.</title>
        <authorList>
            <person name="Suh M.K."/>
        </authorList>
    </citation>
    <scope>NUCLEOTIDE SEQUENCE</scope>
    <source>
        <strain evidence="3">JBNU-10</strain>
    </source>
</reference>
<dbReference type="RefSeq" id="WP_242166244.1">
    <property type="nucleotide sequence ID" value="NZ_JAJMLW010000004.1"/>
</dbReference>
<feature type="region of interest" description="Disordered" evidence="1">
    <location>
        <begin position="1"/>
        <end position="51"/>
    </location>
</feature>
<organism evidence="3 4">
    <name type="scientific">Adlercreutzia faecimuris</name>
    <dbReference type="NCBI Taxonomy" id="2897341"/>
    <lineage>
        <taxon>Bacteria</taxon>
        <taxon>Bacillati</taxon>
        <taxon>Actinomycetota</taxon>
        <taxon>Coriobacteriia</taxon>
        <taxon>Eggerthellales</taxon>
        <taxon>Eggerthellaceae</taxon>
        <taxon>Adlercreutzia</taxon>
    </lineage>
</organism>
<dbReference type="Gene3D" id="3.60.15.10">
    <property type="entry name" value="Ribonuclease Z/Hydroxyacylglutathione hydrolase-like"/>
    <property type="match status" value="1"/>
</dbReference>
<feature type="compositionally biased region" description="Low complexity" evidence="1">
    <location>
        <begin position="41"/>
        <end position="51"/>
    </location>
</feature>
<dbReference type="Proteomes" id="UP001430755">
    <property type="component" value="Unassembled WGS sequence"/>
</dbReference>
<dbReference type="EMBL" id="JAJMLW010000004">
    <property type="protein sequence ID" value="MCI2242735.1"/>
    <property type="molecule type" value="Genomic_DNA"/>
</dbReference>
<sequence>MADPSDAAREARPSVERAVEVAGETPAEVGAPADAPDDGASDASGAEAPLAGTGDAADAAVAPELVVRFLDVGQGDAALISCDGQWLLIDGGPPKASSTLYAILQRLGVTRLDCIVSTHPDADHAGGLSGALEVATCGTFYASTATSDTRTWRGVCDRLERQGVPLSIPAPGDSFDLGAARVTFLGPVRAAPDDNNNSLVLRIDHGGDSFLFTGDAEREEESDLLVAGANLCADVLKVGHHGSAGASSPAFVAAVDPQVAVISVGRNSYGHPTDEVLDRLEVQGARVLRTDQGGDIVATTRGNGIAFEQVGMIGE</sequence>
<protein>
    <submittedName>
        <fullName evidence="3">MBL fold metallo-hydrolase</fullName>
    </submittedName>
</protein>
<dbReference type="PANTHER" id="PTHR30619">
    <property type="entry name" value="DNA INTERNALIZATION/COMPETENCE PROTEIN COMEC/REC2"/>
    <property type="match status" value="1"/>
</dbReference>
<evidence type="ECO:0000313" key="3">
    <source>
        <dbReference type="EMBL" id="MCI2242735.1"/>
    </source>
</evidence>
<feature type="domain" description="Metallo-beta-lactamase" evidence="2">
    <location>
        <begin position="74"/>
        <end position="266"/>
    </location>
</feature>
<dbReference type="CDD" id="cd07731">
    <property type="entry name" value="ComA-like_MBL-fold"/>
    <property type="match status" value="1"/>
</dbReference>
<dbReference type="PANTHER" id="PTHR30619:SF1">
    <property type="entry name" value="RECOMBINATION PROTEIN 2"/>
    <property type="match status" value="1"/>
</dbReference>
<evidence type="ECO:0000259" key="2">
    <source>
        <dbReference type="SMART" id="SM00849"/>
    </source>
</evidence>
<evidence type="ECO:0000313" key="4">
    <source>
        <dbReference type="Proteomes" id="UP001430755"/>
    </source>
</evidence>
<dbReference type="InterPro" id="IPR001279">
    <property type="entry name" value="Metallo-B-lactamas"/>
</dbReference>